<dbReference type="RefSeq" id="WP_216687234.1">
    <property type="nucleotide sequence ID" value="NZ_CAUPKR010000025.1"/>
</dbReference>
<keyword evidence="1" id="KW-1133">Transmembrane helix</keyword>
<feature type="transmembrane region" description="Helical" evidence="1">
    <location>
        <begin position="6"/>
        <end position="23"/>
    </location>
</feature>
<feature type="transmembrane region" description="Helical" evidence="1">
    <location>
        <begin position="39"/>
        <end position="57"/>
    </location>
</feature>
<evidence type="ECO:0000313" key="2">
    <source>
        <dbReference type="EMBL" id="MBU6080881.1"/>
    </source>
</evidence>
<accession>A0ABS6GP36</accession>
<proteinExistence type="predicted"/>
<comment type="caution">
    <text evidence="2">The sequence shown here is derived from an EMBL/GenBank/DDBJ whole genome shotgun (WGS) entry which is preliminary data.</text>
</comment>
<sequence>MTNVTLTGLLPLILMILLAYFILKRTNRTKRKKSRGKRNVFIYSVILAMSIVVYYVFITQADIEAADVKLHDDYESTLDQLHAYPPVSYEEIDAFTLAGRWEYELDEKYGNLVVESETEVRVKRREDNEPNIEIGYYRPSTFYIRGIEVPEENIKYPDVTLLGKELALIIPHDQYSISQTIISKEEFINHYVNPNQLTDQELHKLSNFYYQSFQLIVPEDLEVELRGDGLLQEIE</sequence>
<keyword evidence="1" id="KW-0812">Transmembrane</keyword>
<dbReference type="EMBL" id="JAHLZF010000009">
    <property type="protein sequence ID" value="MBU6080881.1"/>
    <property type="molecule type" value="Genomic_DNA"/>
</dbReference>
<gene>
    <name evidence="2" type="ORF">KQ486_07605</name>
</gene>
<evidence type="ECO:0000256" key="1">
    <source>
        <dbReference type="SAM" id="Phobius"/>
    </source>
</evidence>
<keyword evidence="3" id="KW-1185">Reference proteome</keyword>
<keyword evidence="1" id="KW-0472">Membrane</keyword>
<dbReference type="Proteomes" id="UP000812672">
    <property type="component" value="Unassembled WGS sequence"/>
</dbReference>
<name>A0ABS6GP36_9BACI</name>
<protein>
    <recommendedName>
        <fullName evidence="4">DUF4230 domain-containing protein</fullName>
    </recommendedName>
</protein>
<evidence type="ECO:0008006" key="4">
    <source>
        <dbReference type="Google" id="ProtNLM"/>
    </source>
</evidence>
<evidence type="ECO:0000313" key="3">
    <source>
        <dbReference type="Proteomes" id="UP000812672"/>
    </source>
</evidence>
<reference evidence="2 3" key="1">
    <citation type="journal article" date="2011" name="Int. J. Syst. Evol. Microbiol.">
        <title>Allobacillus halotolerans gen. nov., sp. nov. isolated from shrimp paste.</title>
        <authorList>
            <person name="Sheu S.Y."/>
            <person name="Arun A.B."/>
            <person name="Jiang S.R."/>
            <person name="Young C.C."/>
            <person name="Chen W.M."/>
        </authorList>
    </citation>
    <scope>NUCLEOTIDE SEQUENCE [LARGE SCALE GENOMIC DNA]</scope>
    <source>
        <strain evidence="2 3">LMG 24826</strain>
    </source>
</reference>
<organism evidence="2 3">
    <name type="scientific">Allobacillus halotolerans</name>
    <dbReference type="NCBI Taxonomy" id="570278"/>
    <lineage>
        <taxon>Bacteria</taxon>
        <taxon>Bacillati</taxon>
        <taxon>Bacillota</taxon>
        <taxon>Bacilli</taxon>
        <taxon>Bacillales</taxon>
        <taxon>Bacillaceae</taxon>
        <taxon>Allobacillus</taxon>
    </lineage>
</organism>